<dbReference type="CDD" id="cd08025">
    <property type="entry name" value="RNR_PFL_like_DUF711"/>
    <property type="match status" value="1"/>
</dbReference>
<evidence type="ECO:0000313" key="2">
    <source>
        <dbReference type="EMBL" id="QIH23937.1"/>
    </source>
</evidence>
<protein>
    <recommendedName>
        <fullName evidence="1">UPF0210 protein G6Z83_04375</fullName>
    </recommendedName>
</protein>
<dbReference type="PANTHER" id="PTHR37560">
    <property type="entry name" value="UPF0210 PROTEIN SPR0218"/>
    <property type="match status" value="1"/>
</dbReference>
<dbReference type="InterPro" id="IPR007841">
    <property type="entry name" value="UPF0210"/>
</dbReference>
<dbReference type="Proteomes" id="UP000501676">
    <property type="component" value="Chromosome"/>
</dbReference>
<gene>
    <name evidence="2" type="ORF">G6Z83_04375</name>
</gene>
<comment type="subunit">
    <text evidence="1">Homodimer.</text>
</comment>
<accession>A0A6G7B8Z9</accession>
<dbReference type="RefSeq" id="WP_006729154.1">
    <property type="nucleotide sequence ID" value="NZ_CP045664.1"/>
</dbReference>
<dbReference type="NCBIfam" id="NF003700">
    <property type="entry name" value="PRK05313.1"/>
    <property type="match status" value="1"/>
</dbReference>
<dbReference type="Gene3D" id="3.20.70.20">
    <property type="match status" value="1"/>
</dbReference>
<reference evidence="2 3" key="1">
    <citation type="submission" date="2020-02" db="EMBL/GenBank/DDBJ databases">
        <title>Complete genome sequences of six Lactobacillus iners strains isolated from the human vagina.</title>
        <authorList>
            <person name="France M.T."/>
            <person name="Rutt L."/>
            <person name="Narina S."/>
            <person name="Arbaugh S."/>
            <person name="Humphrys M.S."/>
            <person name="Ma B."/>
            <person name="Hayward M.R."/>
            <person name="Relman D."/>
            <person name="Kwon D.S."/>
            <person name="Ravel J."/>
        </authorList>
    </citation>
    <scope>NUCLEOTIDE SEQUENCE [LARGE SCALE GENOMIC DNA]</scope>
    <source>
        <strain evidence="2 3">C0210C1</strain>
    </source>
</reference>
<dbReference type="PANTHER" id="PTHR37560:SF1">
    <property type="entry name" value="UPF0210 PROTEIN MJ1665"/>
    <property type="match status" value="1"/>
</dbReference>
<dbReference type="Pfam" id="PF05167">
    <property type="entry name" value="DUF711"/>
    <property type="match status" value="1"/>
</dbReference>
<evidence type="ECO:0000313" key="3">
    <source>
        <dbReference type="Proteomes" id="UP000501676"/>
    </source>
</evidence>
<proteinExistence type="inferred from homology"/>
<name>A0A6G7B8Z9_9LACO</name>
<dbReference type="SUPFAM" id="SSF51998">
    <property type="entry name" value="PFL-like glycyl radical enzymes"/>
    <property type="match status" value="1"/>
</dbReference>
<dbReference type="AlphaFoldDB" id="A0A6G7B8Z9"/>
<comment type="similarity">
    <text evidence="1">Belongs to the UPF0210 family.</text>
</comment>
<organism evidence="2 3">
    <name type="scientific">Lactobacillus iners</name>
    <dbReference type="NCBI Taxonomy" id="147802"/>
    <lineage>
        <taxon>Bacteria</taxon>
        <taxon>Bacillati</taxon>
        <taxon>Bacillota</taxon>
        <taxon>Bacilli</taxon>
        <taxon>Lactobacillales</taxon>
        <taxon>Lactobacillaceae</taxon>
        <taxon>Lactobacillus</taxon>
    </lineage>
</organism>
<sequence>MEINKIFETSNMISQENLDIRTITMGISLLDCIDSDSDVACQKIYNKIMKNAQNLVKVGREIEAEYGIPITNKRVSVTPISLIAAACKDQDYVKYAKTLDRAAQELGIDFIGGFSALVQKGYQKGDHILIKSLPQALAETKYVCASVNVGSTKSGINMDAVKEMGDIIVAGSKLNFMTNAKLVVFCNAVEDNPFMAGGFHGISEPDVVINTGVSGPGVVKAALEQIKGQSMDIVAETIKKTAFKITRMGQLVGTIAADKLNVPFGIVDLSLAPTPAVGDSVAEVLEEIGLEQVGTHGTTACLAMLNDAVKKGGIMACSHVGGLSGAFIPVSEDAGMISAVNNHCLNIEKLEAMTAVCSVGLDMIAIPGNTPASTISAMIADEAAIGMINAKTTAVRVIPVPGKKVGDFVEFGGLLGHAPIMQVNEASSQDMIARGGTIPAPIHSFKN</sequence>
<evidence type="ECO:0000256" key="1">
    <source>
        <dbReference type="HAMAP-Rule" id="MF_01221"/>
    </source>
</evidence>
<dbReference type="EMBL" id="CP049228">
    <property type="protein sequence ID" value="QIH23937.1"/>
    <property type="molecule type" value="Genomic_DNA"/>
</dbReference>
<dbReference type="HAMAP" id="MF_01221">
    <property type="entry name" value="UPF0210"/>
    <property type="match status" value="1"/>
</dbReference>